<accession>A0A8T0JDE6</accession>
<evidence type="ECO:0000313" key="2">
    <source>
        <dbReference type="EMBL" id="KAG0592909.1"/>
    </source>
</evidence>
<sequence length="557" mass="60776">MAFVAAPAVASVSSSGATLLGMRSGGIGVGIGGIVRESRRCSRRGIRLEGWPGSVQQADPVASFCGSVSSKEGSIWTCRANREVAATAETATTGEIAEFSELAQAKVLAIVGAGSISPFDGNSWEDVMQHMAQRIGWINIKFEMLVLTDEALLAGGTEFDADVAVVVAVTDVEVAKQLQSRYLQNIPTLVSFDSAPDIETRLGGLKVKPVDQVEKVLGALPGSQRKEALKVLSLVDEAWARKSSDDVRFALLVLIDSYVTPVTLLKNLRATSLASVQCMVKNCRSQILACILDPDCRTALTCLQNCAPTDQVCSYRCIVSYESPKLEAFTLCVLQKHNCLGLSADILMQPDVQPLQAFRGEPITHESAEDLFIGWLGRPNPNAKGAPFEYSWRVVAGQNAAYDQFPCQYQLFYRGKAKGSMWYDPVFKVQTLDERMLWRRRHYRVKRDIVPGTFYFTVLDNGVISKEFWRIVDVKEDLSWGLFYYSGAAAAAGQSYTGAILVTQDGTWPPESEAARISAALDRCGIKVWELYRVNNSGCSDPPLGIPEGSSLHSVIT</sequence>
<dbReference type="InterPro" id="IPR044682">
    <property type="entry name" value="VDE"/>
</dbReference>
<gene>
    <name evidence="2" type="ORF">KC19_1G289500</name>
</gene>
<evidence type="ECO:0000259" key="1">
    <source>
        <dbReference type="Pfam" id="PF07137"/>
    </source>
</evidence>
<reference evidence="2" key="1">
    <citation type="submission" date="2020-06" db="EMBL/GenBank/DDBJ databases">
        <title>WGS assembly of Ceratodon purpureus strain R40.</title>
        <authorList>
            <person name="Carey S.B."/>
            <person name="Jenkins J."/>
            <person name="Shu S."/>
            <person name="Lovell J.T."/>
            <person name="Sreedasyam A."/>
            <person name="Maumus F."/>
            <person name="Tiley G.P."/>
            <person name="Fernandez-Pozo N."/>
            <person name="Barry K."/>
            <person name="Chen C."/>
            <person name="Wang M."/>
            <person name="Lipzen A."/>
            <person name="Daum C."/>
            <person name="Saski C.A."/>
            <person name="Payton A.C."/>
            <person name="Mcbreen J.C."/>
            <person name="Conrad R.E."/>
            <person name="Kollar L.M."/>
            <person name="Olsson S."/>
            <person name="Huttunen S."/>
            <person name="Landis J.B."/>
            <person name="Wickett N.J."/>
            <person name="Johnson M.G."/>
            <person name="Rensing S.A."/>
            <person name="Grimwood J."/>
            <person name="Schmutz J."/>
            <person name="Mcdaniel S.F."/>
        </authorList>
    </citation>
    <scope>NUCLEOTIDE SEQUENCE</scope>
    <source>
        <strain evidence="2">R40</strain>
    </source>
</reference>
<dbReference type="InterPro" id="IPR010788">
    <property type="entry name" value="VDE_dom"/>
</dbReference>
<dbReference type="AlphaFoldDB" id="A0A8T0JDE6"/>
<comment type="caution">
    <text evidence="2">The sequence shown here is derived from an EMBL/GenBank/DDBJ whole genome shotgun (WGS) entry which is preliminary data.</text>
</comment>
<proteinExistence type="predicted"/>
<dbReference type="GO" id="GO:0010028">
    <property type="term" value="P:xanthophyll cycle"/>
    <property type="evidence" value="ECO:0007669"/>
    <property type="project" value="InterPro"/>
</dbReference>
<dbReference type="EMBL" id="CM026421">
    <property type="protein sequence ID" value="KAG0592909.1"/>
    <property type="molecule type" value="Genomic_DNA"/>
</dbReference>
<dbReference type="InterPro" id="IPR012674">
    <property type="entry name" value="Calycin"/>
</dbReference>
<dbReference type="Gene3D" id="2.40.128.20">
    <property type="match status" value="1"/>
</dbReference>
<dbReference type="Proteomes" id="UP000822688">
    <property type="component" value="Chromosome 1"/>
</dbReference>
<dbReference type="Pfam" id="PF07137">
    <property type="entry name" value="VDE"/>
    <property type="match status" value="1"/>
</dbReference>
<keyword evidence="3" id="KW-1185">Reference proteome</keyword>
<dbReference type="PANTHER" id="PTHR33970">
    <property type="entry name" value="VIOLAXANTHIN DE-EPOXIDASE, CHLOROPLASTIC-RELATED"/>
    <property type="match status" value="1"/>
</dbReference>
<feature type="domain" description="VDE lipocalin" evidence="1">
    <location>
        <begin position="276"/>
        <end position="536"/>
    </location>
</feature>
<name>A0A8T0JDE6_CERPU</name>
<protein>
    <recommendedName>
        <fullName evidence="1">VDE lipocalin domain-containing protein</fullName>
    </recommendedName>
</protein>
<dbReference type="PANTHER" id="PTHR33970:SF2">
    <property type="entry name" value="OS01G0716400 PROTEIN"/>
    <property type="match status" value="1"/>
</dbReference>
<evidence type="ECO:0000313" key="3">
    <source>
        <dbReference type="Proteomes" id="UP000822688"/>
    </source>
</evidence>
<dbReference type="GO" id="GO:0046422">
    <property type="term" value="F:violaxanthin de-epoxidase activity"/>
    <property type="evidence" value="ECO:0007669"/>
    <property type="project" value="InterPro"/>
</dbReference>
<organism evidence="2 3">
    <name type="scientific">Ceratodon purpureus</name>
    <name type="common">Fire moss</name>
    <name type="synonym">Dicranum purpureum</name>
    <dbReference type="NCBI Taxonomy" id="3225"/>
    <lineage>
        <taxon>Eukaryota</taxon>
        <taxon>Viridiplantae</taxon>
        <taxon>Streptophyta</taxon>
        <taxon>Embryophyta</taxon>
        <taxon>Bryophyta</taxon>
        <taxon>Bryophytina</taxon>
        <taxon>Bryopsida</taxon>
        <taxon>Dicranidae</taxon>
        <taxon>Pseudoditrichales</taxon>
        <taxon>Ditrichaceae</taxon>
        <taxon>Ceratodon</taxon>
    </lineage>
</organism>